<evidence type="ECO:0000313" key="3">
    <source>
        <dbReference type="EMBL" id="VUF14987.1"/>
    </source>
</evidence>
<dbReference type="InterPro" id="IPR043519">
    <property type="entry name" value="NT_sf"/>
</dbReference>
<dbReference type="SUPFAM" id="SSF81301">
    <property type="entry name" value="Nucleotidyltransferase"/>
    <property type="match status" value="1"/>
</dbReference>
<proteinExistence type="predicted"/>
<sequence>MTLLTDIITARTKDRHQRAERCAARILDQLGALDIDASVIGSLATGRFGLHSDIDILIRSPVDPSGRAAVERTVAGILRGTSLPYDLIFASDLTPAQREVFEHDLVIASGLREARAEA</sequence>
<dbReference type="InterPro" id="IPR002934">
    <property type="entry name" value="Polymerase_NTP_transf_dom"/>
</dbReference>
<evidence type="ECO:0000313" key="5">
    <source>
        <dbReference type="Proteomes" id="UP001055303"/>
    </source>
</evidence>
<dbReference type="OrthoDB" id="8399667at2"/>
<keyword evidence="5" id="KW-1185">Reference proteome</keyword>
<dbReference type="RefSeq" id="WP_144767298.1">
    <property type="nucleotide sequence ID" value="NZ_BPQI01000075.1"/>
</dbReference>
<dbReference type="Proteomes" id="UP001055303">
    <property type="component" value="Unassembled WGS sequence"/>
</dbReference>
<evidence type="ECO:0000259" key="1">
    <source>
        <dbReference type="Pfam" id="PF01909"/>
    </source>
</evidence>
<dbReference type="Pfam" id="PF01909">
    <property type="entry name" value="NTP_transf_2"/>
    <property type="match status" value="1"/>
</dbReference>
<organism evidence="3 4">
    <name type="scientific">Methylobacterium dankookense</name>
    <dbReference type="NCBI Taxonomy" id="560405"/>
    <lineage>
        <taxon>Bacteria</taxon>
        <taxon>Pseudomonadati</taxon>
        <taxon>Pseudomonadota</taxon>
        <taxon>Alphaproteobacteria</taxon>
        <taxon>Hyphomicrobiales</taxon>
        <taxon>Methylobacteriaceae</taxon>
        <taxon>Methylobacterium</taxon>
    </lineage>
</organism>
<reference evidence="2" key="3">
    <citation type="submission" date="2021-08" db="EMBL/GenBank/DDBJ databases">
        <authorList>
            <person name="Tani A."/>
            <person name="Ola A."/>
            <person name="Ogura Y."/>
            <person name="Katsura K."/>
            <person name="Hayashi T."/>
        </authorList>
    </citation>
    <scope>NUCLEOTIDE SEQUENCE</scope>
    <source>
        <strain evidence="2">DSM 22415</strain>
    </source>
</reference>
<evidence type="ECO:0000313" key="2">
    <source>
        <dbReference type="EMBL" id="GJD56812.1"/>
    </source>
</evidence>
<dbReference type="Gene3D" id="3.30.460.10">
    <property type="entry name" value="Beta Polymerase, domain 2"/>
    <property type="match status" value="1"/>
</dbReference>
<feature type="domain" description="Polymerase nucleotidyl transferase" evidence="1">
    <location>
        <begin position="25"/>
        <end position="101"/>
    </location>
</feature>
<accession>A0A564G3W5</accession>
<evidence type="ECO:0000313" key="4">
    <source>
        <dbReference type="Proteomes" id="UP000401717"/>
    </source>
</evidence>
<dbReference type="EMBL" id="CABFVH010000044">
    <property type="protein sequence ID" value="VUF14987.1"/>
    <property type="molecule type" value="Genomic_DNA"/>
</dbReference>
<dbReference type="EMBL" id="BPQI01000075">
    <property type="protein sequence ID" value="GJD56812.1"/>
    <property type="molecule type" value="Genomic_DNA"/>
</dbReference>
<reference evidence="3 4" key="1">
    <citation type="submission" date="2019-06" db="EMBL/GenBank/DDBJ databases">
        <authorList>
            <person name="Rodrigo-Torres L."/>
            <person name="Arahal R. D."/>
            <person name="Lucena T."/>
        </authorList>
    </citation>
    <scope>NUCLEOTIDE SEQUENCE [LARGE SCALE GENOMIC DNA]</scope>
    <source>
        <strain evidence="3 4">SW08-7</strain>
    </source>
</reference>
<dbReference type="GO" id="GO:0016779">
    <property type="term" value="F:nucleotidyltransferase activity"/>
    <property type="evidence" value="ECO:0007669"/>
    <property type="project" value="InterPro"/>
</dbReference>
<dbReference type="AlphaFoldDB" id="A0A564G3W5"/>
<name>A0A564G3W5_9HYPH</name>
<reference evidence="2" key="2">
    <citation type="journal article" date="2021" name="Front. Microbiol.">
        <title>Comprehensive Comparative Genomics and Phenotyping of Methylobacterium Species.</title>
        <authorList>
            <person name="Alessa O."/>
            <person name="Ogura Y."/>
            <person name="Fujitani Y."/>
            <person name="Takami H."/>
            <person name="Hayashi T."/>
            <person name="Sahin N."/>
            <person name="Tani A."/>
        </authorList>
    </citation>
    <scope>NUCLEOTIDE SEQUENCE</scope>
    <source>
        <strain evidence="2">DSM 22415</strain>
    </source>
</reference>
<dbReference type="Proteomes" id="UP000401717">
    <property type="component" value="Unassembled WGS sequence"/>
</dbReference>
<dbReference type="CDD" id="cd05403">
    <property type="entry name" value="NT_KNTase_like"/>
    <property type="match status" value="1"/>
</dbReference>
<protein>
    <recommendedName>
        <fullName evidence="1">Polymerase nucleotidyl transferase domain-containing protein</fullName>
    </recommendedName>
</protein>
<gene>
    <name evidence="2" type="ORF">IFDJLNFL_2709</name>
    <name evidence="3" type="ORF">MTDSW087_04714</name>
</gene>